<evidence type="ECO:0000256" key="5">
    <source>
        <dbReference type="ARBA" id="ARBA00022989"/>
    </source>
</evidence>
<reference evidence="11 12" key="1">
    <citation type="submission" date="2016-10" db="EMBL/GenBank/DDBJ databases">
        <authorList>
            <person name="Varghese N."/>
            <person name="Submissions S."/>
        </authorList>
    </citation>
    <scope>NUCLEOTIDE SEQUENCE [LARGE SCALE GENOMIC DNA]</scope>
    <source>
        <strain evidence="11 12">DSM 1361</strain>
    </source>
</reference>
<keyword evidence="5 9" id="KW-1133">Transmembrane helix</keyword>
<dbReference type="RefSeq" id="WP_093139764.1">
    <property type="nucleotide sequence ID" value="NZ_FOXF01000001.1"/>
</dbReference>
<protein>
    <submittedName>
        <fullName evidence="11">SanA protein</fullName>
    </submittedName>
</protein>
<dbReference type="InterPro" id="IPR051599">
    <property type="entry name" value="Cell_Envelope_Assoc"/>
</dbReference>
<evidence type="ECO:0000256" key="6">
    <source>
        <dbReference type="ARBA" id="ARBA00023136"/>
    </source>
</evidence>
<evidence type="ECO:0000256" key="9">
    <source>
        <dbReference type="SAM" id="Phobius"/>
    </source>
</evidence>
<dbReference type="CDD" id="cd06259">
    <property type="entry name" value="YdcF-like"/>
    <property type="match status" value="1"/>
</dbReference>
<keyword evidence="12" id="KW-1185">Reference proteome</keyword>
<dbReference type="Pfam" id="PF02698">
    <property type="entry name" value="DUF218"/>
    <property type="match status" value="1"/>
</dbReference>
<evidence type="ECO:0000256" key="7">
    <source>
        <dbReference type="ARBA" id="ARBA00037355"/>
    </source>
</evidence>
<accession>A0A662ZE09</accession>
<feature type="transmembrane region" description="Helical" evidence="9">
    <location>
        <begin position="17"/>
        <end position="36"/>
    </location>
</feature>
<sequence>MSHNAFIREYGNFMRKVFYVFIITVLMMLVLTCIMMSDISRMSAYTYNSVEKIPHNRTGLLLGTSKFVSKNRINQYYQNRINAAIELFHSGKIDYIVVSGDNALKSYNEPRTMRKDLIKRGIPSDRIYLDYAGFRTLDSVVRIKHIFKQNSVTIISQDFHNERAVYIARHNGINAIAFNAHVPKQDFFVSNIREFFARLKCILDVYIFDSKPKFLGDSIEIGGENISPKHAQLHDTTHSAEGKPEAIIPEQNDAADGIMNNSDYEYEESVPNDEGSYQEPAGGQDASEQMPDASGTHH</sequence>
<dbReference type="PANTHER" id="PTHR30336:SF0">
    <property type="entry name" value="PROTEIN SANA"/>
    <property type="match status" value="1"/>
</dbReference>
<gene>
    <name evidence="11" type="ORF">SAMN02910344_00013</name>
</gene>
<dbReference type="OrthoDB" id="9782395at2"/>
<feature type="region of interest" description="Disordered" evidence="8">
    <location>
        <begin position="252"/>
        <end position="298"/>
    </location>
</feature>
<name>A0A662ZE09_9GAMM</name>
<organism evidence="11 12">
    <name type="scientific">Ruminobacter amylophilus</name>
    <dbReference type="NCBI Taxonomy" id="867"/>
    <lineage>
        <taxon>Bacteria</taxon>
        <taxon>Pseudomonadati</taxon>
        <taxon>Pseudomonadota</taxon>
        <taxon>Gammaproteobacteria</taxon>
        <taxon>Aeromonadales</taxon>
        <taxon>Succinivibrionaceae</taxon>
        <taxon>Ruminobacter</taxon>
    </lineage>
</organism>
<evidence type="ECO:0000256" key="1">
    <source>
        <dbReference type="ARBA" id="ARBA00004377"/>
    </source>
</evidence>
<evidence type="ECO:0000313" key="11">
    <source>
        <dbReference type="EMBL" id="SFO96218.1"/>
    </source>
</evidence>
<dbReference type="InterPro" id="IPR003848">
    <property type="entry name" value="DUF218"/>
</dbReference>
<evidence type="ECO:0000259" key="10">
    <source>
        <dbReference type="Pfam" id="PF02698"/>
    </source>
</evidence>
<dbReference type="AlphaFoldDB" id="A0A662ZE09"/>
<keyword evidence="2" id="KW-1003">Cell membrane</keyword>
<proteinExistence type="predicted"/>
<dbReference type="PANTHER" id="PTHR30336">
    <property type="entry name" value="INNER MEMBRANE PROTEIN, PROBABLE PERMEASE"/>
    <property type="match status" value="1"/>
</dbReference>
<evidence type="ECO:0000256" key="4">
    <source>
        <dbReference type="ARBA" id="ARBA00022692"/>
    </source>
</evidence>
<evidence type="ECO:0000313" key="12">
    <source>
        <dbReference type="Proteomes" id="UP000243745"/>
    </source>
</evidence>
<keyword evidence="6 9" id="KW-0472">Membrane</keyword>
<evidence type="ECO:0000256" key="3">
    <source>
        <dbReference type="ARBA" id="ARBA00022519"/>
    </source>
</evidence>
<dbReference type="GO" id="GO:0005886">
    <property type="term" value="C:plasma membrane"/>
    <property type="evidence" value="ECO:0007669"/>
    <property type="project" value="UniProtKB-SubCell"/>
</dbReference>
<evidence type="ECO:0000256" key="8">
    <source>
        <dbReference type="SAM" id="MobiDB-lite"/>
    </source>
</evidence>
<dbReference type="EMBL" id="FOXF01000001">
    <property type="protein sequence ID" value="SFO96218.1"/>
    <property type="molecule type" value="Genomic_DNA"/>
</dbReference>
<evidence type="ECO:0000256" key="2">
    <source>
        <dbReference type="ARBA" id="ARBA00022475"/>
    </source>
</evidence>
<comment type="subcellular location">
    <subcellularLocation>
        <location evidence="1">Cell inner membrane</location>
        <topology evidence="1">Single-pass membrane protein</topology>
    </subcellularLocation>
</comment>
<keyword evidence="4 9" id="KW-0812">Transmembrane</keyword>
<keyword evidence="3" id="KW-0997">Cell inner membrane</keyword>
<feature type="domain" description="DUF218" evidence="10">
    <location>
        <begin position="75"/>
        <end position="186"/>
    </location>
</feature>
<dbReference type="Proteomes" id="UP000243745">
    <property type="component" value="Unassembled WGS sequence"/>
</dbReference>
<comment type="function">
    <text evidence="7">Participates in the barrier function of the cell envelope.</text>
</comment>